<reference evidence="1" key="1">
    <citation type="journal article" date="2021" name="Nat. Commun.">
        <title>Genetic determinants of endophytism in the Arabidopsis root mycobiome.</title>
        <authorList>
            <person name="Mesny F."/>
            <person name="Miyauchi S."/>
            <person name="Thiergart T."/>
            <person name="Pickel B."/>
            <person name="Atanasova L."/>
            <person name="Karlsson M."/>
            <person name="Huettel B."/>
            <person name="Barry K.W."/>
            <person name="Haridas S."/>
            <person name="Chen C."/>
            <person name="Bauer D."/>
            <person name="Andreopoulos W."/>
            <person name="Pangilinan J."/>
            <person name="LaButti K."/>
            <person name="Riley R."/>
            <person name="Lipzen A."/>
            <person name="Clum A."/>
            <person name="Drula E."/>
            <person name="Henrissat B."/>
            <person name="Kohler A."/>
            <person name="Grigoriev I.V."/>
            <person name="Martin F.M."/>
            <person name="Hacquard S."/>
        </authorList>
    </citation>
    <scope>NUCLEOTIDE SEQUENCE</scope>
    <source>
        <strain evidence="1">MPI-SDFR-AT-0073</strain>
    </source>
</reference>
<evidence type="ECO:0000313" key="2">
    <source>
        <dbReference type="Proteomes" id="UP000758603"/>
    </source>
</evidence>
<dbReference type="RefSeq" id="XP_045956727.1">
    <property type="nucleotide sequence ID" value="XM_046104992.1"/>
</dbReference>
<dbReference type="AlphaFoldDB" id="A0A9P8UHR6"/>
<sequence>MGRVKTAGLKPFKCEKCGPSFDFDGTPENEVDIPRKDNSTFYILTALPGKGQGLIVVQDIPKGTRIISEKPLAFLSLYNVAPSGSYPLSGNVKTNALPLGTTALEGGLFLVASRINDACVSSCQHTWNNNTGTFENRRRHLKKSFPFDYTCKLCSLLEAARPVIDNRQSEITRLDELLGDGSRLLSNPAKCLEDVHTLLKLLEAENITDARVPRAYYDALQIAIALCCEGDNSPLTIRMKSLVARPAEHRLFGTSSRWRLFEKMIPKRLEGEEFEAWLWRRNR</sequence>
<dbReference type="GeneID" id="70133883"/>
<keyword evidence="2" id="KW-1185">Reference proteome</keyword>
<evidence type="ECO:0000313" key="1">
    <source>
        <dbReference type="EMBL" id="KAH6652449.1"/>
    </source>
</evidence>
<accession>A0A9P8UHR6</accession>
<dbReference type="PANTHER" id="PTHR47332:SF4">
    <property type="entry name" value="SET DOMAIN-CONTAINING PROTEIN 5"/>
    <property type="match status" value="1"/>
</dbReference>
<dbReference type="InterPro" id="IPR053185">
    <property type="entry name" value="SET_domain_protein"/>
</dbReference>
<dbReference type="PANTHER" id="PTHR47332">
    <property type="entry name" value="SET DOMAIN-CONTAINING PROTEIN 5"/>
    <property type="match status" value="1"/>
</dbReference>
<dbReference type="OrthoDB" id="265717at2759"/>
<dbReference type="SUPFAM" id="SSF82199">
    <property type="entry name" value="SET domain"/>
    <property type="match status" value="1"/>
</dbReference>
<dbReference type="EMBL" id="JAGPXC010000006">
    <property type="protein sequence ID" value="KAH6652449.1"/>
    <property type="molecule type" value="Genomic_DNA"/>
</dbReference>
<proteinExistence type="predicted"/>
<gene>
    <name evidence="1" type="ORF">BKA67DRAFT_593897</name>
</gene>
<protein>
    <submittedName>
        <fullName evidence="1">Uncharacterized protein</fullName>
    </submittedName>
</protein>
<dbReference type="Gene3D" id="2.170.270.10">
    <property type="entry name" value="SET domain"/>
    <property type="match status" value="1"/>
</dbReference>
<dbReference type="Proteomes" id="UP000758603">
    <property type="component" value="Unassembled WGS sequence"/>
</dbReference>
<name>A0A9P8UHR6_9PEZI</name>
<comment type="caution">
    <text evidence="1">The sequence shown here is derived from an EMBL/GenBank/DDBJ whole genome shotgun (WGS) entry which is preliminary data.</text>
</comment>
<dbReference type="InterPro" id="IPR046341">
    <property type="entry name" value="SET_dom_sf"/>
</dbReference>
<organism evidence="1 2">
    <name type="scientific">Truncatella angustata</name>
    <dbReference type="NCBI Taxonomy" id="152316"/>
    <lineage>
        <taxon>Eukaryota</taxon>
        <taxon>Fungi</taxon>
        <taxon>Dikarya</taxon>
        <taxon>Ascomycota</taxon>
        <taxon>Pezizomycotina</taxon>
        <taxon>Sordariomycetes</taxon>
        <taxon>Xylariomycetidae</taxon>
        <taxon>Amphisphaeriales</taxon>
        <taxon>Sporocadaceae</taxon>
        <taxon>Truncatella</taxon>
    </lineage>
</organism>